<keyword evidence="3" id="KW-1185">Reference proteome</keyword>
<protein>
    <submittedName>
        <fullName evidence="2">Uncharacterized protein</fullName>
    </submittedName>
</protein>
<dbReference type="EMBL" id="JASPKY010000565">
    <property type="protein sequence ID" value="KAK9692836.1"/>
    <property type="molecule type" value="Genomic_DNA"/>
</dbReference>
<dbReference type="AlphaFoldDB" id="A0AAW1ISU1"/>
<name>A0AAW1ISU1_POPJA</name>
<evidence type="ECO:0000256" key="1">
    <source>
        <dbReference type="SAM" id="MobiDB-lite"/>
    </source>
</evidence>
<evidence type="ECO:0000313" key="3">
    <source>
        <dbReference type="Proteomes" id="UP001458880"/>
    </source>
</evidence>
<accession>A0AAW1ISU1</accession>
<gene>
    <name evidence="2" type="ORF">QE152_g34883</name>
</gene>
<proteinExistence type="predicted"/>
<reference evidence="2 3" key="1">
    <citation type="journal article" date="2024" name="BMC Genomics">
        <title>De novo assembly and annotation of Popillia japonica's genome with initial clues to its potential as an invasive pest.</title>
        <authorList>
            <person name="Cucini C."/>
            <person name="Boschi S."/>
            <person name="Funari R."/>
            <person name="Cardaioli E."/>
            <person name="Iannotti N."/>
            <person name="Marturano G."/>
            <person name="Paoli F."/>
            <person name="Bruttini M."/>
            <person name="Carapelli A."/>
            <person name="Frati F."/>
            <person name="Nardi F."/>
        </authorList>
    </citation>
    <scope>NUCLEOTIDE SEQUENCE [LARGE SCALE GENOMIC DNA]</scope>
    <source>
        <strain evidence="2">DMR45628</strain>
    </source>
</reference>
<dbReference type="Proteomes" id="UP001458880">
    <property type="component" value="Unassembled WGS sequence"/>
</dbReference>
<evidence type="ECO:0000313" key="2">
    <source>
        <dbReference type="EMBL" id="KAK9692836.1"/>
    </source>
</evidence>
<comment type="caution">
    <text evidence="2">The sequence shown here is derived from an EMBL/GenBank/DDBJ whole genome shotgun (WGS) entry which is preliminary data.</text>
</comment>
<feature type="region of interest" description="Disordered" evidence="1">
    <location>
        <begin position="194"/>
        <end position="217"/>
    </location>
</feature>
<sequence length="217" mass="24849">MMVDSADGELSVLKFKRGQIKSQVTRFKTFLSNFDAHSDVLDLEVRLQTMWMMNGIPLKIPILKQLPMQNALFQTEINPPQVLKQLADAKRIISNRNKPTPSTSSTQFESDGSVSAGFIADTDSRSRVKLPRLNLPEFHDLEVRLQTLERGTLEEFNDIQSKIEALQNQIIQDDERNTFENTYFKTIADAKRIISNRNKPTPSTSSTQFESHYFKPK</sequence>
<organism evidence="2 3">
    <name type="scientific">Popillia japonica</name>
    <name type="common">Japanese beetle</name>
    <dbReference type="NCBI Taxonomy" id="7064"/>
    <lineage>
        <taxon>Eukaryota</taxon>
        <taxon>Metazoa</taxon>
        <taxon>Ecdysozoa</taxon>
        <taxon>Arthropoda</taxon>
        <taxon>Hexapoda</taxon>
        <taxon>Insecta</taxon>
        <taxon>Pterygota</taxon>
        <taxon>Neoptera</taxon>
        <taxon>Endopterygota</taxon>
        <taxon>Coleoptera</taxon>
        <taxon>Polyphaga</taxon>
        <taxon>Scarabaeiformia</taxon>
        <taxon>Scarabaeidae</taxon>
        <taxon>Rutelinae</taxon>
        <taxon>Popillia</taxon>
    </lineage>
</organism>
<feature type="compositionally biased region" description="Polar residues" evidence="1">
    <location>
        <begin position="195"/>
        <end position="210"/>
    </location>
</feature>